<dbReference type="AlphaFoldDB" id="A0AAD4CWW7"/>
<reference evidence="1" key="1">
    <citation type="journal article" date="2019" name="Beilstein J. Org. Chem.">
        <title>Nanangenines: drimane sesquiterpenoids as the dominant metabolite cohort of a novel Australian fungus, Aspergillus nanangensis.</title>
        <authorList>
            <person name="Lacey H.J."/>
            <person name="Gilchrist C.L.M."/>
            <person name="Crombie A."/>
            <person name="Kalaitzis J.A."/>
            <person name="Vuong D."/>
            <person name="Rutledge P.J."/>
            <person name="Turner P."/>
            <person name="Pitt J.I."/>
            <person name="Lacey E."/>
            <person name="Chooi Y.H."/>
            <person name="Piggott A.M."/>
        </authorList>
    </citation>
    <scope>NUCLEOTIDE SEQUENCE</scope>
    <source>
        <strain evidence="1">MST-FP2251</strain>
    </source>
</reference>
<comment type="caution">
    <text evidence="1">The sequence shown here is derived from an EMBL/GenBank/DDBJ whole genome shotgun (WGS) entry which is preliminary data.</text>
</comment>
<dbReference type="GO" id="GO:0005739">
    <property type="term" value="C:mitochondrion"/>
    <property type="evidence" value="ECO:0007669"/>
    <property type="project" value="InterPro"/>
</dbReference>
<protein>
    <recommendedName>
        <fullName evidence="3">NADH-ubiquinone oxidoreductase subunit</fullName>
    </recommendedName>
</protein>
<dbReference type="Proteomes" id="UP001194746">
    <property type="component" value="Unassembled WGS sequence"/>
</dbReference>
<name>A0AAD4CWW7_ASPNN</name>
<dbReference type="PANTHER" id="PTHR42100:SF1">
    <property type="entry name" value="OXIDOREDUCTASE 178 KDA SUBUNIT, PUTATIVE (AFU_ORTHOLOGUE AFUA_8G04320)-RELATED"/>
    <property type="match status" value="1"/>
</dbReference>
<evidence type="ECO:0000313" key="2">
    <source>
        <dbReference type="Proteomes" id="UP001194746"/>
    </source>
</evidence>
<dbReference type="PANTHER" id="PTHR42100">
    <property type="entry name" value="OXIDOREDUCTASE 178 KDA SUBUNIT, PUTATIVE (AFU_ORTHOLOGUE AFUA_8G04320)-RELATED"/>
    <property type="match status" value="1"/>
</dbReference>
<sequence length="175" mass="19653">MFSARRSVASARLLLRNQPPRRFGSHAAEHGHHAEPVNESVGRSFYVTVGTFASCYVIYRLSKSNQDSGSPSWISNLIDKYTPSEKVFEERNAIHTAAMEKAAHDRHLFHSQGPRATFELKQPEVSFHAVAPYNVPAGSDVDLSHVTAHYARENKEMEESRVARMKDGKPVSLYD</sequence>
<gene>
    <name evidence="1" type="ORF">FE257_007727</name>
</gene>
<evidence type="ECO:0008006" key="3">
    <source>
        <dbReference type="Google" id="ProtNLM"/>
    </source>
</evidence>
<keyword evidence="2" id="KW-1185">Reference proteome</keyword>
<organism evidence="1 2">
    <name type="scientific">Aspergillus nanangensis</name>
    <dbReference type="NCBI Taxonomy" id="2582783"/>
    <lineage>
        <taxon>Eukaryota</taxon>
        <taxon>Fungi</taxon>
        <taxon>Dikarya</taxon>
        <taxon>Ascomycota</taxon>
        <taxon>Pezizomycotina</taxon>
        <taxon>Eurotiomycetes</taxon>
        <taxon>Eurotiomycetidae</taxon>
        <taxon>Eurotiales</taxon>
        <taxon>Aspergillaceae</taxon>
        <taxon>Aspergillus</taxon>
        <taxon>Aspergillus subgen. Circumdati</taxon>
    </lineage>
</organism>
<dbReference type="EMBL" id="VCAU01000004">
    <property type="protein sequence ID" value="KAF9894225.1"/>
    <property type="molecule type" value="Genomic_DNA"/>
</dbReference>
<dbReference type="InterPro" id="IPR034444">
    <property type="entry name" value="Nuo17.8"/>
</dbReference>
<evidence type="ECO:0000313" key="1">
    <source>
        <dbReference type="EMBL" id="KAF9894225.1"/>
    </source>
</evidence>
<proteinExistence type="predicted"/>
<reference evidence="1" key="2">
    <citation type="submission" date="2020-02" db="EMBL/GenBank/DDBJ databases">
        <authorList>
            <person name="Gilchrist C.L.M."/>
            <person name="Chooi Y.-H."/>
        </authorList>
    </citation>
    <scope>NUCLEOTIDE SEQUENCE</scope>
    <source>
        <strain evidence="1">MST-FP2251</strain>
    </source>
</reference>
<accession>A0AAD4CWW7</accession>